<proteinExistence type="predicted"/>
<dbReference type="EMBL" id="HBKN01004926">
    <property type="protein sequence ID" value="CAE2257075.1"/>
    <property type="molecule type" value="Transcribed_RNA"/>
</dbReference>
<dbReference type="AlphaFoldDB" id="A0A7S4JAQ6"/>
<sequence>MTHSSRHRCLLLLTESPVDASNRMRIFSDDSLQEIWSMQLMPGHMWSLIASSKLQTDIPSALDPEAAAIDSEIFLTVSYVETNDPKSSASSYLQDKEEDKQREDDSQEFQRGEKAVIAAWEIESVISKPREDQDPDVTFDIRLIGIKEVKKVFTYLHSTDQFGVFFASAASELFLVKCSSLDESRDAASFDKEMQATGRRFGRIGELHMKLKVDILPGEPDHKIPYVGKGLVHDGSYKDGSACALRWLGDMDLIEIHSNNLPPSPGSELFEVVASLHPDREGLHEIVSCKLFDKSRGVVGDALGNLLIFERLGDRIAALFCMNARSGGITRIMEGRMGLHFLNKVDESHPPFIFVTTDGAIGSVSPLPADLSEKASKLHAALQTLLPPFTGAWHKNVFPRRNAEVASIGDFAGRETGLVDGDFLQLLLRCVDDEVWKSVRGRMKKNDEQVKIIIARVNNLMM</sequence>
<protein>
    <submittedName>
        <fullName evidence="2">Uncharacterized protein</fullName>
    </submittedName>
</protein>
<gene>
    <name evidence="2" type="ORF">GTHE00462_LOCUS4056</name>
</gene>
<name>A0A7S4JAQ6_GUITH</name>
<evidence type="ECO:0000256" key="1">
    <source>
        <dbReference type="SAM" id="MobiDB-lite"/>
    </source>
</evidence>
<evidence type="ECO:0000313" key="2">
    <source>
        <dbReference type="EMBL" id="CAE2257075.1"/>
    </source>
</evidence>
<feature type="compositionally biased region" description="Polar residues" evidence="1">
    <location>
        <begin position="84"/>
        <end position="93"/>
    </location>
</feature>
<organism evidence="2">
    <name type="scientific">Guillardia theta</name>
    <name type="common">Cryptophyte</name>
    <name type="synonym">Cryptomonas phi</name>
    <dbReference type="NCBI Taxonomy" id="55529"/>
    <lineage>
        <taxon>Eukaryota</taxon>
        <taxon>Cryptophyceae</taxon>
        <taxon>Pyrenomonadales</taxon>
        <taxon>Geminigeraceae</taxon>
        <taxon>Guillardia</taxon>
    </lineage>
</organism>
<feature type="compositionally biased region" description="Basic and acidic residues" evidence="1">
    <location>
        <begin position="94"/>
        <end position="112"/>
    </location>
</feature>
<accession>A0A7S4JAQ6</accession>
<reference evidence="2" key="1">
    <citation type="submission" date="2021-01" db="EMBL/GenBank/DDBJ databases">
        <authorList>
            <person name="Corre E."/>
            <person name="Pelletier E."/>
            <person name="Niang G."/>
            <person name="Scheremetjew M."/>
            <person name="Finn R."/>
            <person name="Kale V."/>
            <person name="Holt S."/>
            <person name="Cochrane G."/>
            <person name="Meng A."/>
            <person name="Brown T."/>
            <person name="Cohen L."/>
        </authorList>
    </citation>
    <scope>NUCLEOTIDE SEQUENCE</scope>
    <source>
        <strain evidence="2">CCMP 2712</strain>
    </source>
</reference>
<feature type="region of interest" description="Disordered" evidence="1">
    <location>
        <begin position="84"/>
        <end position="112"/>
    </location>
</feature>